<feature type="region of interest" description="Disordered" evidence="1">
    <location>
        <begin position="59"/>
        <end position="90"/>
    </location>
</feature>
<name>A0A2H3BES0_9AGAR</name>
<reference evidence="3" key="1">
    <citation type="journal article" date="2017" name="Nat. Ecol. Evol.">
        <title>Genome expansion and lineage-specific genetic innovations in the forest pathogenic fungi Armillaria.</title>
        <authorList>
            <person name="Sipos G."/>
            <person name="Prasanna A.N."/>
            <person name="Walter M.C."/>
            <person name="O'Connor E."/>
            <person name="Balint B."/>
            <person name="Krizsan K."/>
            <person name="Kiss B."/>
            <person name="Hess J."/>
            <person name="Varga T."/>
            <person name="Slot J."/>
            <person name="Riley R."/>
            <person name="Boka B."/>
            <person name="Rigling D."/>
            <person name="Barry K."/>
            <person name="Lee J."/>
            <person name="Mihaltcheva S."/>
            <person name="LaButti K."/>
            <person name="Lipzen A."/>
            <person name="Waldron R."/>
            <person name="Moloney N.M."/>
            <person name="Sperisen C."/>
            <person name="Kredics L."/>
            <person name="Vagvoelgyi C."/>
            <person name="Patrignani A."/>
            <person name="Fitzpatrick D."/>
            <person name="Nagy I."/>
            <person name="Doyle S."/>
            <person name="Anderson J.B."/>
            <person name="Grigoriev I.V."/>
            <person name="Gueldener U."/>
            <person name="Muensterkoetter M."/>
            <person name="Nagy L.G."/>
        </authorList>
    </citation>
    <scope>NUCLEOTIDE SEQUENCE [LARGE SCALE GENOMIC DNA]</scope>
    <source>
        <strain evidence="3">28-4</strain>
    </source>
</reference>
<dbReference type="Proteomes" id="UP000218334">
    <property type="component" value="Unassembled WGS sequence"/>
</dbReference>
<organism evidence="2 3">
    <name type="scientific">Armillaria solidipes</name>
    <dbReference type="NCBI Taxonomy" id="1076256"/>
    <lineage>
        <taxon>Eukaryota</taxon>
        <taxon>Fungi</taxon>
        <taxon>Dikarya</taxon>
        <taxon>Basidiomycota</taxon>
        <taxon>Agaricomycotina</taxon>
        <taxon>Agaricomycetes</taxon>
        <taxon>Agaricomycetidae</taxon>
        <taxon>Agaricales</taxon>
        <taxon>Marasmiineae</taxon>
        <taxon>Physalacriaceae</taxon>
        <taxon>Armillaria</taxon>
    </lineage>
</organism>
<dbReference type="EMBL" id="KZ293467">
    <property type="protein sequence ID" value="PBK62323.1"/>
    <property type="molecule type" value="Genomic_DNA"/>
</dbReference>
<evidence type="ECO:0000313" key="2">
    <source>
        <dbReference type="EMBL" id="PBK62323.1"/>
    </source>
</evidence>
<feature type="region of interest" description="Disordered" evidence="1">
    <location>
        <begin position="148"/>
        <end position="168"/>
    </location>
</feature>
<evidence type="ECO:0000313" key="3">
    <source>
        <dbReference type="Proteomes" id="UP000218334"/>
    </source>
</evidence>
<feature type="compositionally biased region" description="Polar residues" evidence="1">
    <location>
        <begin position="148"/>
        <end position="167"/>
    </location>
</feature>
<sequence length="287" mass="32175">MPDRSTHRDGVRLPPRRFRFSSRLVVRAIRKRVIQWAVSIVVKHKPTLKAAEGHATRVHGSMTRGHTTRSELRPSRENNTSKNVSSSSPLKISMRQAARFSKLYGSFGAGETYRLNDTSDYVPSPRITINSTELGFAKIWLPAGTNSSTISGKSTLSPRRKPSSQVSKLPIRRLDKAVNGRIFLQTDGFRSLVDKPHSSIVRTVQTIQAINDAVGGIIIPEKRNKNRGKTVQIKLIVDHDEKEAMTRIDPETVKLLFMRIPPVSTPNQNHSWNIRFRCRELGVGGKG</sequence>
<dbReference type="AlphaFoldDB" id="A0A2H3BES0"/>
<evidence type="ECO:0000256" key="1">
    <source>
        <dbReference type="SAM" id="MobiDB-lite"/>
    </source>
</evidence>
<feature type="compositionally biased region" description="Polar residues" evidence="1">
    <location>
        <begin position="77"/>
        <end position="90"/>
    </location>
</feature>
<keyword evidence="3" id="KW-1185">Reference proteome</keyword>
<protein>
    <submittedName>
        <fullName evidence="2">Uncharacterized protein</fullName>
    </submittedName>
</protein>
<proteinExistence type="predicted"/>
<gene>
    <name evidence="2" type="ORF">ARMSODRAFT_980787</name>
</gene>
<accession>A0A2H3BES0</accession>